<sequence length="234" mass="25028">MITLRMGSHDPHVIFLQRMLNNALVHDRTIAVLDEDGAFGRLTDGAVRRFQSTYTGPAGRLVADGVAGPMTWRALGLVTEIVHPLPVIGQNTGMTCWVVSGGLASGRMTSAIPGTAQFDPITPDGNGGGLRPDMANLQLYADSLGMRLVRQPPDTIEGLEPYLRRGPLIMCGNWVNGGAHAVVISGYYSGPVAFTRMIRVNNSLPVGRGALEVTDYPGMQLSGNFINAFALIVR</sequence>
<dbReference type="InterPro" id="IPR036365">
    <property type="entry name" value="PGBD-like_sf"/>
</dbReference>
<evidence type="ECO:0000313" key="3">
    <source>
        <dbReference type="Proteomes" id="UP001595547"/>
    </source>
</evidence>
<comment type="caution">
    <text evidence="2">The sequence shown here is derived from an EMBL/GenBank/DDBJ whole genome shotgun (WGS) entry which is preliminary data.</text>
</comment>
<evidence type="ECO:0000313" key="2">
    <source>
        <dbReference type="EMBL" id="MFC3181909.1"/>
    </source>
</evidence>
<dbReference type="Proteomes" id="UP001595547">
    <property type="component" value="Unassembled WGS sequence"/>
</dbReference>
<dbReference type="Pfam" id="PF01471">
    <property type="entry name" value="PG_binding_1"/>
    <property type="match status" value="1"/>
</dbReference>
<gene>
    <name evidence="2" type="ORF">ACFOGH_12975</name>
</gene>
<dbReference type="Gene3D" id="1.10.101.10">
    <property type="entry name" value="PGBD-like superfamily/PGBD"/>
    <property type="match status" value="1"/>
</dbReference>
<keyword evidence="3" id="KW-1185">Reference proteome</keyword>
<dbReference type="InterPro" id="IPR036366">
    <property type="entry name" value="PGBDSf"/>
</dbReference>
<reference evidence="3" key="1">
    <citation type="journal article" date="2019" name="Int. J. Syst. Evol. Microbiol.">
        <title>The Global Catalogue of Microorganisms (GCM) 10K type strain sequencing project: providing services to taxonomists for standard genome sequencing and annotation.</title>
        <authorList>
            <consortium name="The Broad Institute Genomics Platform"/>
            <consortium name="The Broad Institute Genome Sequencing Center for Infectious Disease"/>
            <person name="Wu L."/>
            <person name="Ma J."/>
        </authorList>
    </citation>
    <scope>NUCLEOTIDE SEQUENCE [LARGE SCALE GENOMIC DNA]</scope>
    <source>
        <strain evidence="3">KCTC 52039</strain>
    </source>
</reference>
<evidence type="ECO:0000259" key="1">
    <source>
        <dbReference type="Pfam" id="PF01471"/>
    </source>
</evidence>
<feature type="domain" description="Peptidoglycan binding-like" evidence="1">
    <location>
        <begin position="11"/>
        <end position="75"/>
    </location>
</feature>
<organism evidence="2 3">
    <name type="scientific">Cypionkella sinensis</name>
    <dbReference type="NCBI Taxonomy" id="1756043"/>
    <lineage>
        <taxon>Bacteria</taxon>
        <taxon>Pseudomonadati</taxon>
        <taxon>Pseudomonadota</taxon>
        <taxon>Alphaproteobacteria</taxon>
        <taxon>Rhodobacterales</taxon>
        <taxon>Paracoccaceae</taxon>
        <taxon>Cypionkella</taxon>
    </lineage>
</organism>
<name>A0ABV7IZG7_9RHOB</name>
<dbReference type="SUPFAM" id="SSF47090">
    <property type="entry name" value="PGBD-like"/>
    <property type="match status" value="1"/>
</dbReference>
<dbReference type="InterPro" id="IPR002477">
    <property type="entry name" value="Peptidoglycan-bd-like"/>
</dbReference>
<dbReference type="EMBL" id="JBHRTO010000001">
    <property type="protein sequence ID" value="MFC3181909.1"/>
    <property type="molecule type" value="Genomic_DNA"/>
</dbReference>
<accession>A0ABV7IZG7</accession>
<dbReference type="RefSeq" id="WP_380073491.1">
    <property type="nucleotide sequence ID" value="NZ_JBHRTO010000001.1"/>
</dbReference>
<proteinExistence type="predicted"/>
<protein>
    <submittedName>
        <fullName evidence="2">Peptidoglycan-binding protein</fullName>
    </submittedName>
</protein>